<proteinExistence type="predicted"/>
<dbReference type="CDD" id="cd04301">
    <property type="entry name" value="NAT_SF"/>
    <property type="match status" value="1"/>
</dbReference>
<dbReference type="GO" id="GO:0016747">
    <property type="term" value="F:acyltransferase activity, transferring groups other than amino-acyl groups"/>
    <property type="evidence" value="ECO:0007669"/>
    <property type="project" value="InterPro"/>
</dbReference>
<evidence type="ECO:0000313" key="2">
    <source>
        <dbReference type="EMBL" id="KYQ88403.1"/>
    </source>
</evidence>
<dbReference type="Pfam" id="PF08445">
    <property type="entry name" value="FR47"/>
    <property type="match status" value="1"/>
</dbReference>
<dbReference type="SUPFAM" id="SSF55729">
    <property type="entry name" value="Acyl-CoA N-acyltransferases (Nat)"/>
    <property type="match status" value="1"/>
</dbReference>
<feature type="domain" description="N-acetyltransferase" evidence="1">
    <location>
        <begin position="153"/>
        <end position="296"/>
    </location>
</feature>
<name>A0A151Z364_TIELA</name>
<dbReference type="InParanoid" id="A0A151Z364"/>
<reference evidence="2 3" key="1">
    <citation type="submission" date="2015-12" db="EMBL/GenBank/DDBJ databases">
        <title>Dictyostelia acquired genes for synthesis and detection of signals that induce cell-type specialization by lateral gene transfer from prokaryotes.</title>
        <authorList>
            <person name="Gloeckner G."/>
            <person name="Schaap P."/>
        </authorList>
    </citation>
    <scope>NUCLEOTIDE SEQUENCE [LARGE SCALE GENOMIC DNA]</scope>
    <source>
        <strain evidence="2 3">TK</strain>
    </source>
</reference>
<dbReference type="EMBL" id="LODT01000051">
    <property type="protein sequence ID" value="KYQ88403.1"/>
    <property type="molecule type" value="Genomic_DNA"/>
</dbReference>
<dbReference type="OrthoDB" id="61870at2759"/>
<evidence type="ECO:0000313" key="3">
    <source>
        <dbReference type="Proteomes" id="UP000076078"/>
    </source>
</evidence>
<accession>A0A151Z364</accession>
<dbReference type="STRING" id="361077.A0A151Z364"/>
<protein>
    <recommendedName>
        <fullName evidence="1">N-acetyltransferase domain-containing protein</fullName>
    </recommendedName>
</protein>
<keyword evidence="3" id="KW-1185">Reference proteome</keyword>
<dbReference type="FunCoup" id="A0A151Z364">
    <property type="interactions" value="1"/>
</dbReference>
<dbReference type="InterPro" id="IPR027365">
    <property type="entry name" value="GNAT_acetyltra_YdfB-like"/>
</dbReference>
<dbReference type="AlphaFoldDB" id="A0A151Z364"/>
<comment type="caution">
    <text evidence="2">The sequence shown here is derived from an EMBL/GenBank/DDBJ whole genome shotgun (WGS) entry which is preliminary data.</text>
</comment>
<dbReference type="Proteomes" id="UP000076078">
    <property type="component" value="Unassembled WGS sequence"/>
</dbReference>
<dbReference type="OMA" id="WELASWI"/>
<dbReference type="InterPro" id="IPR016181">
    <property type="entry name" value="Acyl_CoA_acyltransferase"/>
</dbReference>
<dbReference type="PROSITE" id="PS51186">
    <property type="entry name" value="GNAT"/>
    <property type="match status" value="1"/>
</dbReference>
<gene>
    <name evidence="2" type="ORF">DLAC_11104</name>
</gene>
<sequence>MTQLQHVKDFNVLINNMKQKGGFRQLYRLICSEISATGWIYFADDIQSPSVVLSVDVFRGKYTVYNNDLESLEKWAKNQNWNDPFLSNHYPEILKLNDLDTRFPNSINGIKIYEQSLKYYGYASVGVPESEIILKHVSEIGGLKLTSTDVFHSKIVEMNEAQFQLLRHNSSSDQNIQPLTIEDAEVVNDHWKYKNSISLQYMRWACNNGISVGYRLDGKLVSWIIFCNDGSIGNLYTLEEYRGRGLAKKIVSKIILNVIDRNMTPYLYIHVDNEASNSLFDSLGFKNDILVKWSGI</sequence>
<dbReference type="InterPro" id="IPR013653">
    <property type="entry name" value="GCN5-like_dom"/>
</dbReference>
<dbReference type="Gene3D" id="3.40.630.30">
    <property type="match status" value="1"/>
</dbReference>
<dbReference type="InterPro" id="IPR000182">
    <property type="entry name" value="GNAT_dom"/>
</dbReference>
<dbReference type="PANTHER" id="PTHR31143">
    <property type="match status" value="1"/>
</dbReference>
<organism evidence="2 3">
    <name type="scientific">Tieghemostelium lacteum</name>
    <name type="common">Slime mold</name>
    <name type="synonym">Dictyostelium lacteum</name>
    <dbReference type="NCBI Taxonomy" id="361077"/>
    <lineage>
        <taxon>Eukaryota</taxon>
        <taxon>Amoebozoa</taxon>
        <taxon>Evosea</taxon>
        <taxon>Eumycetozoa</taxon>
        <taxon>Dictyostelia</taxon>
        <taxon>Dictyosteliales</taxon>
        <taxon>Raperosteliaceae</taxon>
        <taxon>Tieghemostelium</taxon>
    </lineage>
</organism>
<dbReference type="PANTHER" id="PTHR31143:SF2">
    <property type="entry name" value="FR47-LIKE DOMAIN-CONTAINING PROTEIN-RELATED"/>
    <property type="match status" value="1"/>
</dbReference>
<evidence type="ECO:0000259" key="1">
    <source>
        <dbReference type="PROSITE" id="PS51186"/>
    </source>
</evidence>